<reference evidence="2 3" key="1">
    <citation type="submission" date="2019-04" db="EMBL/GenBank/DDBJ databases">
        <authorList>
            <person name="Jiang L."/>
        </authorList>
    </citation>
    <scope>NUCLEOTIDE SEQUENCE [LARGE SCALE GENOMIC DNA]</scope>
    <source>
        <strain evidence="2 3">YIM 131853</strain>
    </source>
</reference>
<organism evidence="2 3">
    <name type="scientific">Naasia lichenicola</name>
    <dbReference type="NCBI Taxonomy" id="2565933"/>
    <lineage>
        <taxon>Bacteria</taxon>
        <taxon>Bacillati</taxon>
        <taxon>Actinomycetota</taxon>
        <taxon>Actinomycetes</taxon>
        <taxon>Micrococcales</taxon>
        <taxon>Microbacteriaceae</taxon>
        <taxon>Naasia</taxon>
    </lineage>
</organism>
<dbReference type="Proteomes" id="UP000309133">
    <property type="component" value="Unassembled WGS sequence"/>
</dbReference>
<protein>
    <submittedName>
        <fullName evidence="2">Uncharacterized protein</fullName>
    </submittedName>
</protein>
<evidence type="ECO:0000313" key="3">
    <source>
        <dbReference type="Proteomes" id="UP000309133"/>
    </source>
</evidence>
<dbReference type="PROSITE" id="PS51257">
    <property type="entry name" value="PROKAR_LIPOPROTEIN"/>
    <property type="match status" value="1"/>
</dbReference>
<gene>
    <name evidence="2" type="ORF">E6C64_16620</name>
</gene>
<feature type="compositionally biased region" description="Low complexity" evidence="1">
    <location>
        <begin position="29"/>
        <end position="41"/>
    </location>
</feature>
<accession>A0A4S4FFF4</accession>
<sequence>MRTLIRPMVVLGTALILVGCSSPQTVSQSPAPAGTPSAEAPAPSPAPSTAPSPAADGPLKISLDGLAYNEADVPDAAPFSDGAAVVALMERVADAPPEVTEIPQKGFTSYAWEGVLIFVNEAGQARARFTAPALGGVRLETTGGIAVGSSRAEAVASGAVDGYDSNGDGIAERLTLDSREAPGTTSLADPGLVGSDYIELTVDGDVVTGVTSPADDWSDL</sequence>
<evidence type="ECO:0000313" key="2">
    <source>
        <dbReference type="EMBL" id="THG28452.1"/>
    </source>
</evidence>
<dbReference type="RefSeq" id="WP_136428812.1">
    <property type="nucleotide sequence ID" value="NZ_SSSM01000006.1"/>
</dbReference>
<keyword evidence="3" id="KW-1185">Reference proteome</keyword>
<dbReference type="OrthoDB" id="5083457at2"/>
<evidence type="ECO:0000256" key="1">
    <source>
        <dbReference type="SAM" id="MobiDB-lite"/>
    </source>
</evidence>
<dbReference type="AlphaFoldDB" id="A0A4S4FFF4"/>
<proteinExistence type="predicted"/>
<comment type="caution">
    <text evidence="2">The sequence shown here is derived from an EMBL/GenBank/DDBJ whole genome shotgun (WGS) entry which is preliminary data.</text>
</comment>
<dbReference type="EMBL" id="SSSM01000006">
    <property type="protein sequence ID" value="THG28452.1"/>
    <property type="molecule type" value="Genomic_DNA"/>
</dbReference>
<feature type="region of interest" description="Disordered" evidence="1">
    <location>
        <begin position="25"/>
        <end position="56"/>
    </location>
</feature>
<name>A0A4S4FFF4_9MICO</name>